<evidence type="ECO:0000313" key="1">
    <source>
        <dbReference type="EMBL" id="KAJ6826579.1"/>
    </source>
</evidence>
<keyword evidence="2" id="KW-1185">Reference proteome</keyword>
<reference evidence="1" key="1">
    <citation type="journal article" date="2023" name="GigaByte">
        <title>Genome assembly of the bearded iris, Iris pallida Lam.</title>
        <authorList>
            <person name="Bruccoleri R.E."/>
            <person name="Oakeley E.J."/>
            <person name="Faust A.M.E."/>
            <person name="Altorfer M."/>
            <person name="Dessus-Babus S."/>
            <person name="Burckhardt D."/>
            <person name="Oertli M."/>
            <person name="Naumann U."/>
            <person name="Petersen F."/>
            <person name="Wong J."/>
        </authorList>
    </citation>
    <scope>NUCLEOTIDE SEQUENCE</scope>
    <source>
        <strain evidence="1">GSM-AAB239-AS_SAM_17_03QT</strain>
    </source>
</reference>
<reference evidence="1" key="2">
    <citation type="submission" date="2023-04" db="EMBL/GenBank/DDBJ databases">
        <authorList>
            <person name="Bruccoleri R.E."/>
            <person name="Oakeley E.J."/>
            <person name="Faust A.-M."/>
            <person name="Dessus-Babus S."/>
            <person name="Altorfer M."/>
            <person name="Burckhardt D."/>
            <person name="Oertli M."/>
            <person name="Naumann U."/>
            <person name="Petersen F."/>
            <person name="Wong J."/>
        </authorList>
    </citation>
    <scope>NUCLEOTIDE SEQUENCE</scope>
    <source>
        <strain evidence="1">GSM-AAB239-AS_SAM_17_03QT</strain>
        <tissue evidence="1">Leaf</tissue>
    </source>
</reference>
<dbReference type="EMBL" id="JANAVB010020799">
    <property type="protein sequence ID" value="KAJ6826579.1"/>
    <property type="molecule type" value="Genomic_DNA"/>
</dbReference>
<name>A0AAX6GD22_IRIPA</name>
<comment type="caution">
    <text evidence="1">The sequence shown here is derived from an EMBL/GenBank/DDBJ whole genome shotgun (WGS) entry which is preliminary data.</text>
</comment>
<protein>
    <submittedName>
        <fullName evidence="1">Uncharacterized protein</fullName>
    </submittedName>
</protein>
<dbReference type="AlphaFoldDB" id="A0AAX6GD22"/>
<gene>
    <name evidence="1" type="ORF">M6B38_371420</name>
</gene>
<sequence length="201" mass="24028">MANFLWNSMDSHRRCWIAWSRVCRPMTEGGLDIRSLDQVMFSLYAKRCWSFVKKESLWAQYMIHKYGNPSTPDYSIRYKPLPLWRSMTAIFHRVFLHYRWVIGRGNTPNRAPNWYGIPLPKPIAFRLNPNICQIVVDPYCRDIVENNVDVRTLLSNVALTILRNLELTNEKDCIYWILTQQGEFTTQSYWNHYRNRNDTNN</sequence>
<evidence type="ECO:0000313" key="2">
    <source>
        <dbReference type="Proteomes" id="UP001140949"/>
    </source>
</evidence>
<proteinExistence type="predicted"/>
<accession>A0AAX6GD22</accession>
<dbReference type="Proteomes" id="UP001140949">
    <property type="component" value="Unassembled WGS sequence"/>
</dbReference>
<organism evidence="1 2">
    <name type="scientific">Iris pallida</name>
    <name type="common">Sweet iris</name>
    <dbReference type="NCBI Taxonomy" id="29817"/>
    <lineage>
        <taxon>Eukaryota</taxon>
        <taxon>Viridiplantae</taxon>
        <taxon>Streptophyta</taxon>
        <taxon>Embryophyta</taxon>
        <taxon>Tracheophyta</taxon>
        <taxon>Spermatophyta</taxon>
        <taxon>Magnoliopsida</taxon>
        <taxon>Liliopsida</taxon>
        <taxon>Asparagales</taxon>
        <taxon>Iridaceae</taxon>
        <taxon>Iridoideae</taxon>
        <taxon>Irideae</taxon>
        <taxon>Iris</taxon>
    </lineage>
</organism>
<dbReference type="PANTHER" id="PTHR33116:SF78">
    <property type="entry name" value="OS12G0587133 PROTEIN"/>
    <property type="match status" value="1"/>
</dbReference>
<dbReference type="PANTHER" id="PTHR33116">
    <property type="entry name" value="REVERSE TRANSCRIPTASE ZINC-BINDING DOMAIN-CONTAINING PROTEIN-RELATED-RELATED"/>
    <property type="match status" value="1"/>
</dbReference>